<protein>
    <submittedName>
        <fullName evidence="2">Uncharacterized protein</fullName>
    </submittedName>
</protein>
<dbReference type="AlphaFoldDB" id="A0A0B7AJD0"/>
<reference evidence="2" key="1">
    <citation type="submission" date="2014-12" db="EMBL/GenBank/DDBJ databases">
        <title>Insight into the proteome of Arion vulgaris.</title>
        <authorList>
            <person name="Aradska J."/>
            <person name="Bulat T."/>
            <person name="Smidak R."/>
            <person name="Sarate P."/>
            <person name="Gangsoo J."/>
            <person name="Sialana F."/>
            <person name="Bilban M."/>
            <person name="Lubec G."/>
        </authorList>
    </citation>
    <scope>NUCLEOTIDE SEQUENCE</scope>
    <source>
        <tissue evidence="2">Skin</tissue>
    </source>
</reference>
<evidence type="ECO:0000313" key="2">
    <source>
        <dbReference type="EMBL" id="CEK80010.1"/>
    </source>
</evidence>
<organism evidence="2">
    <name type="scientific">Arion vulgaris</name>
    <dbReference type="NCBI Taxonomy" id="1028688"/>
    <lineage>
        <taxon>Eukaryota</taxon>
        <taxon>Metazoa</taxon>
        <taxon>Spiralia</taxon>
        <taxon>Lophotrochozoa</taxon>
        <taxon>Mollusca</taxon>
        <taxon>Gastropoda</taxon>
        <taxon>Heterobranchia</taxon>
        <taxon>Euthyneura</taxon>
        <taxon>Panpulmonata</taxon>
        <taxon>Eupulmonata</taxon>
        <taxon>Stylommatophora</taxon>
        <taxon>Helicina</taxon>
        <taxon>Arionoidea</taxon>
        <taxon>Arionidae</taxon>
        <taxon>Arion</taxon>
    </lineage>
</organism>
<proteinExistence type="predicted"/>
<feature type="region of interest" description="Disordered" evidence="1">
    <location>
        <begin position="1"/>
        <end position="38"/>
    </location>
</feature>
<feature type="non-terminal residue" evidence="2">
    <location>
        <position position="89"/>
    </location>
</feature>
<feature type="region of interest" description="Disordered" evidence="1">
    <location>
        <begin position="64"/>
        <end position="89"/>
    </location>
</feature>
<feature type="compositionally biased region" description="Low complexity" evidence="1">
    <location>
        <begin position="1"/>
        <end position="17"/>
    </location>
</feature>
<sequence>MTGSNNQMNNRGQRRMGAAPGLVQDHCAPPSRGDPSNRLWFRSGQVDTGIEGELQVAVVVQARKSKTGPPGRCPLKLAQVPKSKKQQCT</sequence>
<accession>A0A0B7AJD0</accession>
<name>A0A0B7AJD0_9EUPU</name>
<dbReference type="EMBL" id="HACG01033145">
    <property type="protein sequence ID" value="CEK80010.1"/>
    <property type="molecule type" value="Transcribed_RNA"/>
</dbReference>
<gene>
    <name evidence="2" type="primary">ORF118588</name>
</gene>
<evidence type="ECO:0000256" key="1">
    <source>
        <dbReference type="SAM" id="MobiDB-lite"/>
    </source>
</evidence>